<reference evidence="2" key="2">
    <citation type="journal article" date="2016" name="Int. J. Syst. Evol. Microbiol.">
        <title>Complete genome sequence and cell structure of Limnochorda pilosa, a Gram-negative spore-former within the phylum Firmicutes.</title>
        <authorList>
            <person name="Watanabe M."/>
            <person name="Kojima H."/>
            <person name="Fukui M."/>
        </authorList>
    </citation>
    <scope>NUCLEOTIDE SEQUENCE [LARGE SCALE GENOMIC DNA]</scope>
    <source>
        <strain evidence="2">HC45</strain>
    </source>
</reference>
<name>A0A0K2SHL3_LIMPI</name>
<dbReference type="STRING" id="1555112.LIP_0749"/>
<dbReference type="AlphaFoldDB" id="A0A0K2SHL3"/>
<proteinExistence type="predicted"/>
<evidence type="ECO:0000313" key="2">
    <source>
        <dbReference type="Proteomes" id="UP000065807"/>
    </source>
</evidence>
<reference evidence="2" key="1">
    <citation type="submission" date="2015-07" db="EMBL/GenBank/DDBJ databases">
        <title>Complete genome sequence and phylogenetic analysis of Limnochorda pilosa.</title>
        <authorList>
            <person name="Watanabe M."/>
            <person name="Kojima H."/>
            <person name="Fukui M."/>
        </authorList>
    </citation>
    <scope>NUCLEOTIDE SEQUENCE [LARGE SCALE GENOMIC DNA]</scope>
    <source>
        <strain evidence="2">HC45</strain>
    </source>
</reference>
<dbReference type="EMBL" id="AP014924">
    <property type="protein sequence ID" value="BAS26606.1"/>
    <property type="molecule type" value="Genomic_DNA"/>
</dbReference>
<keyword evidence="2" id="KW-1185">Reference proteome</keyword>
<evidence type="ECO:0008006" key="3">
    <source>
        <dbReference type="Google" id="ProtNLM"/>
    </source>
</evidence>
<dbReference type="Proteomes" id="UP000065807">
    <property type="component" value="Chromosome"/>
</dbReference>
<dbReference type="OrthoDB" id="9812126at2"/>
<protein>
    <recommendedName>
        <fullName evidence="3">Peptidase C-terminal archaeal/bacterial domain-containing protein</fullName>
    </recommendedName>
</protein>
<accession>A0A0K2SHL3</accession>
<dbReference type="KEGG" id="lpil:LIP_0749"/>
<evidence type="ECO:0000313" key="1">
    <source>
        <dbReference type="EMBL" id="BAS26606.1"/>
    </source>
</evidence>
<dbReference type="Gene3D" id="2.60.120.380">
    <property type="match status" value="2"/>
</dbReference>
<gene>
    <name evidence="1" type="ORF">LIP_0749</name>
</gene>
<dbReference type="RefSeq" id="WP_068134427.1">
    <property type="nucleotide sequence ID" value="NZ_AP014924.1"/>
</dbReference>
<sequence>MQVRTVEIKGLEGPTQVRPPARGRVLGRSWRIGWMPFLLAALVTGIPVTGAGGSESTSSVTGPALVPFASAPAVVAGRLEERDLLLPDGRFADTYDLPLSLGDRIELGLRPTGFDGVLQLLDPRGDVVAEADDGGPDEPERLTARAEEEGLHRVRVTSYHAGATGRYRLEARAEPGRWPPGESRTDDSWLRTGETVEGELGPGAPGLAGGGWYREYRLQAEAGEAISLRVVAAFDPLVLVVAPSGAWVGRLAGVAGQSFVLTWKAEESGEHRVWVSSGRPGASGAYRLERR</sequence>
<organism evidence="1 2">
    <name type="scientific">Limnochorda pilosa</name>
    <dbReference type="NCBI Taxonomy" id="1555112"/>
    <lineage>
        <taxon>Bacteria</taxon>
        <taxon>Bacillati</taxon>
        <taxon>Bacillota</taxon>
        <taxon>Limnochordia</taxon>
        <taxon>Limnochordales</taxon>
        <taxon>Limnochordaceae</taxon>
        <taxon>Limnochorda</taxon>
    </lineage>
</organism>